<keyword evidence="3" id="KW-1185">Reference proteome</keyword>
<gene>
    <name evidence="2" type="ORF">DFP72DRAFT_1171508</name>
</gene>
<accession>A0A8H6HSZ0</accession>
<feature type="compositionally biased region" description="Basic and acidic residues" evidence="1">
    <location>
        <begin position="172"/>
        <end position="187"/>
    </location>
</feature>
<dbReference type="EMBL" id="JACGCI010000043">
    <property type="protein sequence ID" value="KAF6752638.1"/>
    <property type="molecule type" value="Genomic_DNA"/>
</dbReference>
<evidence type="ECO:0000313" key="2">
    <source>
        <dbReference type="EMBL" id="KAF6752638.1"/>
    </source>
</evidence>
<organism evidence="2 3">
    <name type="scientific">Ephemerocybe angulata</name>
    <dbReference type="NCBI Taxonomy" id="980116"/>
    <lineage>
        <taxon>Eukaryota</taxon>
        <taxon>Fungi</taxon>
        <taxon>Dikarya</taxon>
        <taxon>Basidiomycota</taxon>
        <taxon>Agaricomycotina</taxon>
        <taxon>Agaricomycetes</taxon>
        <taxon>Agaricomycetidae</taxon>
        <taxon>Agaricales</taxon>
        <taxon>Agaricineae</taxon>
        <taxon>Psathyrellaceae</taxon>
        <taxon>Ephemerocybe</taxon>
    </lineage>
</organism>
<dbReference type="AlphaFoldDB" id="A0A8H6HSZ0"/>
<feature type="region of interest" description="Disordered" evidence="1">
    <location>
        <begin position="158"/>
        <end position="187"/>
    </location>
</feature>
<feature type="region of interest" description="Disordered" evidence="1">
    <location>
        <begin position="447"/>
        <end position="466"/>
    </location>
</feature>
<protein>
    <submittedName>
        <fullName evidence="2">Uncharacterized protein</fullName>
    </submittedName>
</protein>
<evidence type="ECO:0000256" key="1">
    <source>
        <dbReference type="SAM" id="MobiDB-lite"/>
    </source>
</evidence>
<feature type="region of interest" description="Disordered" evidence="1">
    <location>
        <begin position="398"/>
        <end position="426"/>
    </location>
</feature>
<feature type="region of interest" description="Disordered" evidence="1">
    <location>
        <begin position="229"/>
        <end position="260"/>
    </location>
</feature>
<name>A0A8H6HSZ0_9AGAR</name>
<feature type="compositionally biased region" description="Acidic residues" evidence="1">
    <location>
        <begin position="416"/>
        <end position="426"/>
    </location>
</feature>
<sequence>MTWTMASTTSTSNLSFSAQNWLEVHCTSTTQTAATTTNPYIRLSHRIDTRMTTDLPQEMVTAYIEKNASNDTIQDHATAVSAIQRPSSCPILTPEHHALPLSIVELDTGFPPPPSIEGVAPDQLDAVKEFILLQGNRALELSATERVADEETAGSKVVASSHGFPATASTKDTQDVSEKACGTDRREDGVNLSTEVANTVRKDGTSSDHSNFFDIGDFEPFKASVERNEKKVEGKGSPISGEKTAAPEASAPGEAKEDFHQTSLQVERTPLNTETKKEVRCGSAATKDASEQGELDLETVQLRQMVEHISFLDSVRGVALYAEAEEYSPADPFFDKVNENEGNYMQRDVHRVALYAETEEYSPADPYFERVNGNDGKDVQKDDLENVKAIIETGIEGSSTANGTRKRNRFAFEGDQQNDSDEEEDEDFVVQMCTGENMAPFKRLRTEGREDLESSPSTLGNEVACF</sequence>
<comment type="caution">
    <text evidence="2">The sequence shown here is derived from an EMBL/GenBank/DDBJ whole genome shotgun (WGS) entry which is preliminary data.</text>
</comment>
<reference evidence="2 3" key="1">
    <citation type="submission" date="2020-07" db="EMBL/GenBank/DDBJ databases">
        <title>Comparative genomics of pyrophilous fungi reveals a link between fire events and developmental genes.</title>
        <authorList>
            <consortium name="DOE Joint Genome Institute"/>
            <person name="Steindorff A.S."/>
            <person name="Carver A."/>
            <person name="Calhoun S."/>
            <person name="Stillman K."/>
            <person name="Liu H."/>
            <person name="Lipzen A."/>
            <person name="Pangilinan J."/>
            <person name="Labutti K."/>
            <person name="Bruns T.D."/>
            <person name="Grigoriev I.V."/>
        </authorList>
    </citation>
    <scope>NUCLEOTIDE SEQUENCE [LARGE SCALE GENOMIC DNA]</scope>
    <source>
        <strain evidence="2 3">CBS 144469</strain>
    </source>
</reference>
<proteinExistence type="predicted"/>
<evidence type="ECO:0000313" key="3">
    <source>
        <dbReference type="Proteomes" id="UP000521943"/>
    </source>
</evidence>
<dbReference type="Proteomes" id="UP000521943">
    <property type="component" value="Unassembled WGS sequence"/>
</dbReference>